<evidence type="ECO:0000259" key="9">
    <source>
        <dbReference type="PROSITE" id="PS50022"/>
    </source>
</evidence>
<dbReference type="Proteomes" id="UP000838412">
    <property type="component" value="Unassembled WGS sequence"/>
</dbReference>
<dbReference type="SUPFAM" id="SSF56436">
    <property type="entry name" value="C-type lectin-like"/>
    <property type="match status" value="1"/>
</dbReference>
<feature type="domain" description="Pentraxin (PTX)" evidence="11">
    <location>
        <begin position="10"/>
        <end position="202"/>
    </location>
</feature>
<evidence type="ECO:0000313" key="13">
    <source>
        <dbReference type="Proteomes" id="UP000838412"/>
    </source>
</evidence>
<protein>
    <submittedName>
        <fullName evidence="12">NPTX2 protein</fullName>
    </submittedName>
</protein>
<dbReference type="SUPFAM" id="SSF49899">
    <property type="entry name" value="Concanavalin A-like lectins/glucanases"/>
    <property type="match status" value="1"/>
</dbReference>
<dbReference type="Gene3D" id="2.60.120.260">
    <property type="entry name" value="Galactose-binding domain-like"/>
    <property type="match status" value="1"/>
</dbReference>
<dbReference type="CDD" id="cd00057">
    <property type="entry name" value="FA58C"/>
    <property type="match status" value="1"/>
</dbReference>
<evidence type="ECO:0000256" key="2">
    <source>
        <dbReference type="ARBA" id="ARBA00022723"/>
    </source>
</evidence>
<dbReference type="GO" id="GO:0046872">
    <property type="term" value="F:metal ion binding"/>
    <property type="evidence" value="ECO:0007669"/>
    <property type="project" value="UniProtKB-KW"/>
</dbReference>
<dbReference type="InterPro" id="IPR016186">
    <property type="entry name" value="C-type_lectin-like/link_sf"/>
</dbReference>
<comment type="cofactor">
    <cofactor evidence="1">
        <name>Ca(2+)</name>
        <dbReference type="ChEBI" id="CHEBI:29108"/>
    </cofactor>
</comment>
<dbReference type="PROSITE" id="PS50041">
    <property type="entry name" value="C_TYPE_LECTIN_2"/>
    <property type="match status" value="1"/>
</dbReference>
<feature type="disulfide bond" evidence="6">
    <location>
        <begin position="42"/>
        <end position="101"/>
    </location>
</feature>
<reference evidence="12" key="1">
    <citation type="submission" date="2022-01" db="EMBL/GenBank/DDBJ databases">
        <authorList>
            <person name="Braso-Vives M."/>
        </authorList>
    </citation>
    <scope>NUCLEOTIDE SEQUENCE</scope>
</reference>
<dbReference type="SMART" id="SM00159">
    <property type="entry name" value="PTX"/>
    <property type="match status" value="1"/>
</dbReference>
<dbReference type="AlphaFoldDB" id="A0A8S4MMD9"/>
<dbReference type="SMART" id="SM00034">
    <property type="entry name" value="CLECT"/>
    <property type="match status" value="1"/>
</dbReference>
<dbReference type="SUPFAM" id="SSF49785">
    <property type="entry name" value="Galactose-binding domain-like"/>
    <property type="match status" value="1"/>
</dbReference>
<dbReference type="PANTHER" id="PTHR19277">
    <property type="entry name" value="PENTRAXIN"/>
    <property type="match status" value="1"/>
</dbReference>
<name>A0A8S4MMD9_BRALA</name>
<dbReference type="Pfam" id="PF00059">
    <property type="entry name" value="Lectin_C"/>
    <property type="match status" value="1"/>
</dbReference>
<feature type="domain" description="F5/8 type C" evidence="9">
    <location>
        <begin position="581"/>
        <end position="673"/>
    </location>
</feature>
<dbReference type="EMBL" id="CAKMNS010000009">
    <property type="protein sequence ID" value="CAH1274774.1"/>
    <property type="molecule type" value="Genomic_DNA"/>
</dbReference>
<gene>
    <name evidence="12" type="primary">NPTX2</name>
    <name evidence="12" type="ORF">BLAG_LOCUS25698</name>
</gene>
<feature type="region of interest" description="Disordered" evidence="7">
    <location>
        <begin position="459"/>
        <end position="551"/>
    </location>
</feature>
<dbReference type="OrthoDB" id="441660at2759"/>
<sequence length="682" mass="74359">MRVGYLQVLAVMVMLVHLTQAGNYVRLQNATVPPGLDALTVCSQLHISSTTNGELVSYNVGGSDEIALNNYGIFRFWINGQYAYANETGLGLPDDRCHTVCYTWLSLNGRWAFYVDGQQVDTGSGLATGHVIRAGGAWILGQEQDSSYTGDLSCFNVWDRVLTPGEADLTRRKCGQGGNVFDWSSEAWTVHGDVALTDNQCDVVSVIDVQNGTDQRQEFGGFQQGTARYWRFMITRTHGGYRPWLTELNLYGLDKGNSLLLYNLCKCRYEEGPCPYGWYPAGYVCYRAFDELASWQTASARCKREGGRLATVKDADTHNFLVALKNSIDPDEEFWIGLSDLDLDETWVWADGTSIGQFTAWGGNQPNYHEGDQFCASYWLHNSMNMPDLWNDANCIRSKKFICERGYHIWYQDMLEEVKPTELVTSLTAGNRNIDVTIDGLKSRTEYIVTVRAVVGTTVGGAGQPGEAAGTEGRYGERVSLGRPRARREGRGSGSAWGGRGHGGKVAGAGQAGEAAGTEGRLGRPRARREGRGSGSGLGGRGHGGKVAGAGQAGEAAGVKVGGAGQAGEAAGTEGRKTIVLQVDLGEMKRVAGTIIQGSGRTWGAWVRSYKLKYSEDGSSWTTYGSEKVFRGNTNAGGRVTNLLDHPVDARYVRFVVQSWSYYIAMRVEILACKTGKANRSY</sequence>
<dbReference type="InterPro" id="IPR001759">
    <property type="entry name" value="PTX_dom"/>
</dbReference>
<dbReference type="Gene3D" id="3.10.100.10">
    <property type="entry name" value="Mannose-Binding Protein A, subunit A"/>
    <property type="match status" value="1"/>
</dbReference>
<dbReference type="SMART" id="SM00231">
    <property type="entry name" value="FA58C"/>
    <property type="match status" value="1"/>
</dbReference>
<dbReference type="InterPro" id="IPR001304">
    <property type="entry name" value="C-type_lectin-like"/>
</dbReference>
<dbReference type="InterPro" id="IPR003961">
    <property type="entry name" value="FN3_dom"/>
</dbReference>
<dbReference type="InterPro" id="IPR008979">
    <property type="entry name" value="Galactose-bd-like_sf"/>
</dbReference>
<evidence type="ECO:0000259" key="11">
    <source>
        <dbReference type="PROSITE" id="PS51828"/>
    </source>
</evidence>
<dbReference type="Pfam" id="PF00754">
    <property type="entry name" value="F5_F8_type_C"/>
    <property type="match status" value="1"/>
</dbReference>
<evidence type="ECO:0000313" key="12">
    <source>
        <dbReference type="EMBL" id="CAH1274774.1"/>
    </source>
</evidence>
<evidence type="ECO:0000256" key="7">
    <source>
        <dbReference type="SAM" id="MobiDB-lite"/>
    </source>
</evidence>
<feature type="domain" description="C-type lectin" evidence="10">
    <location>
        <begin position="285"/>
        <end position="404"/>
    </location>
</feature>
<evidence type="ECO:0000256" key="8">
    <source>
        <dbReference type="SAM" id="SignalP"/>
    </source>
</evidence>
<dbReference type="PROSITE" id="PS51828">
    <property type="entry name" value="PTX_2"/>
    <property type="match status" value="1"/>
</dbReference>
<evidence type="ECO:0000256" key="6">
    <source>
        <dbReference type="PROSITE-ProRule" id="PRU01172"/>
    </source>
</evidence>
<keyword evidence="3" id="KW-0106">Calcium</keyword>
<evidence type="ECO:0000256" key="5">
    <source>
        <dbReference type="ARBA" id="ARBA00023180"/>
    </source>
</evidence>
<dbReference type="PROSITE" id="PS50022">
    <property type="entry name" value="FA58C_3"/>
    <property type="match status" value="1"/>
</dbReference>
<evidence type="ECO:0000259" key="10">
    <source>
        <dbReference type="PROSITE" id="PS50041"/>
    </source>
</evidence>
<comment type="caution">
    <text evidence="12">The sequence shown here is derived from an EMBL/GenBank/DDBJ whole genome shotgun (WGS) entry which is preliminary data.</text>
</comment>
<evidence type="ECO:0000256" key="1">
    <source>
        <dbReference type="ARBA" id="ARBA00001913"/>
    </source>
</evidence>
<keyword evidence="4 6" id="KW-1015">Disulfide bond</keyword>
<keyword evidence="5" id="KW-0325">Glycoprotein</keyword>
<dbReference type="InterPro" id="IPR051360">
    <property type="entry name" value="Neuronal_Pentraxin_Related"/>
</dbReference>
<proteinExistence type="predicted"/>
<feature type="chain" id="PRO_5035857015" evidence="8">
    <location>
        <begin position="22"/>
        <end position="682"/>
    </location>
</feature>
<keyword evidence="8" id="KW-0732">Signal</keyword>
<evidence type="ECO:0000256" key="3">
    <source>
        <dbReference type="ARBA" id="ARBA00022837"/>
    </source>
</evidence>
<feature type="signal peptide" evidence="8">
    <location>
        <begin position="1"/>
        <end position="21"/>
    </location>
</feature>
<dbReference type="InterPro" id="IPR000421">
    <property type="entry name" value="FA58C"/>
</dbReference>
<dbReference type="CDD" id="cd00037">
    <property type="entry name" value="CLECT"/>
    <property type="match status" value="1"/>
</dbReference>
<dbReference type="PRINTS" id="PR00895">
    <property type="entry name" value="PENTAXIN"/>
</dbReference>
<evidence type="ECO:0000256" key="4">
    <source>
        <dbReference type="ARBA" id="ARBA00023157"/>
    </source>
</evidence>
<keyword evidence="2" id="KW-0479">Metal-binding</keyword>
<dbReference type="InterPro" id="IPR013320">
    <property type="entry name" value="ConA-like_dom_sf"/>
</dbReference>
<keyword evidence="13" id="KW-1185">Reference proteome</keyword>
<organism evidence="12 13">
    <name type="scientific">Branchiostoma lanceolatum</name>
    <name type="common">Common lancelet</name>
    <name type="synonym">Amphioxus lanceolatum</name>
    <dbReference type="NCBI Taxonomy" id="7740"/>
    <lineage>
        <taxon>Eukaryota</taxon>
        <taxon>Metazoa</taxon>
        <taxon>Chordata</taxon>
        <taxon>Cephalochordata</taxon>
        <taxon>Leptocardii</taxon>
        <taxon>Amphioxiformes</taxon>
        <taxon>Branchiostomatidae</taxon>
        <taxon>Branchiostoma</taxon>
    </lineage>
</organism>
<dbReference type="PANTHER" id="PTHR19277:SF161">
    <property type="entry name" value="LAMININ G DOMAIN-CONTAINING PROTEIN"/>
    <property type="match status" value="1"/>
</dbReference>
<feature type="compositionally biased region" description="Gly residues" evidence="7">
    <location>
        <begin position="492"/>
        <end position="511"/>
    </location>
</feature>
<feature type="compositionally biased region" description="Gly residues" evidence="7">
    <location>
        <begin position="533"/>
        <end position="551"/>
    </location>
</feature>
<dbReference type="Pfam" id="PF00354">
    <property type="entry name" value="Pentaxin"/>
    <property type="match status" value="1"/>
</dbReference>
<dbReference type="CDD" id="cd00063">
    <property type="entry name" value="FN3"/>
    <property type="match status" value="1"/>
</dbReference>
<dbReference type="Gene3D" id="2.60.120.200">
    <property type="match status" value="1"/>
</dbReference>
<accession>A0A8S4MMD9</accession>
<dbReference type="InterPro" id="IPR016187">
    <property type="entry name" value="CTDL_fold"/>
</dbReference>